<feature type="signal peptide" evidence="1">
    <location>
        <begin position="1"/>
        <end position="21"/>
    </location>
</feature>
<dbReference type="Proteomes" id="UP000190888">
    <property type="component" value="Unassembled WGS sequence"/>
</dbReference>
<feature type="chain" id="PRO_5010539563" evidence="1">
    <location>
        <begin position="22"/>
        <end position="332"/>
    </location>
</feature>
<dbReference type="NCBIfam" id="TIGR03519">
    <property type="entry name" value="T9SS_PorP_fam"/>
    <property type="match status" value="1"/>
</dbReference>
<keyword evidence="3" id="KW-1185">Reference proteome</keyword>
<reference evidence="2 3" key="1">
    <citation type="submission" date="2017-02" db="EMBL/GenBank/DDBJ databases">
        <authorList>
            <person name="Peterson S.W."/>
        </authorList>
    </citation>
    <scope>NUCLEOTIDE SEQUENCE [LARGE SCALE GENOMIC DNA]</scope>
    <source>
        <strain evidence="2 3">DSM 22335</strain>
    </source>
</reference>
<keyword evidence="1" id="KW-0732">Signal</keyword>
<dbReference type="OrthoDB" id="1186563at2"/>
<sequence>MKRILVCMLLIGTLHTMQAPAQTDPHFSQYYAYPMWLNPALTGAIDGDYRISANYRSQWSQLTKAFSTVGVSADLATSQSYNIGINLLNQTAGDGGYRYTSGYVTFAYTGVRFGAEGYKRLVLALQAGMLDRRFDPGKLSFGDQWNPVTGYDPTVSGDVMNRYASTAFDAGAGALYFDGEPDKKVNIFGGVSVYHLTRPDDKFYTNSPEKIPMRLNIHGGARIGLGESLFLTPNFLYSAQGNQTEKMLGAHIQLTADVNTNVLLGGYYRFDDAVVPFAGLNFRNMVLGISYDVNASNLKNVSRSPNAFELSLSFIGRKNRPYPVEYFICPRL</sequence>
<dbReference type="InterPro" id="IPR019861">
    <property type="entry name" value="PorP/SprF_Bacteroidetes"/>
</dbReference>
<dbReference type="AlphaFoldDB" id="A0A1T4RBD4"/>
<name>A0A1T4RBD4_9BACT</name>
<protein>
    <submittedName>
        <fullName evidence="2">Type IX secretion system membrane protein, PorP/SprF family</fullName>
    </submittedName>
</protein>
<evidence type="ECO:0000313" key="2">
    <source>
        <dbReference type="EMBL" id="SKA13207.1"/>
    </source>
</evidence>
<dbReference type="STRING" id="413434.SAMN04488132_11187"/>
<dbReference type="EMBL" id="FUWH01000011">
    <property type="protein sequence ID" value="SKA13207.1"/>
    <property type="molecule type" value="Genomic_DNA"/>
</dbReference>
<proteinExistence type="predicted"/>
<dbReference type="Pfam" id="PF11751">
    <property type="entry name" value="PorP_SprF"/>
    <property type="match status" value="1"/>
</dbReference>
<dbReference type="RefSeq" id="WP_078832470.1">
    <property type="nucleotide sequence ID" value="NZ_FUWH01000011.1"/>
</dbReference>
<evidence type="ECO:0000256" key="1">
    <source>
        <dbReference type="SAM" id="SignalP"/>
    </source>
</evidence>
<evidence type="ECO:0000313" key="3">
    <source>
        <dbReference type="Proteomes" id="UP000190888"/>
    </source>
</evidence>
<organism evidence="2 3">
    <name type="scientific">Sediminibacterium ginsengisoli</name>
    <dbReference type="NCBI Taxonomy" id="413434"/>
    <lineage>
        <taxon>Bacteria</taxon>
        <taxon>Pseudomonadati</taxon>
        <taxon>Bacteroidota</taxon>
        <taxon>Chitinophagia</taxon>
        <taxon>Chitinophagales</taxon>
        <taxon>Chitinophagaceae</taxon>
        <taxon>Sediminibacterium</taxon>
    </lineage>
</organism>
<gene>
    <name evidence="2" type="ORF">SAMN04488132_11187</name>
</gene>
<accession>A0A1T4RBD4</accession>